<keyword evidence="7" id="KW-1185">Reference proteome</keyword>
<keyword evidence="1" id="KW-0813">Transport</keyword>
<dbReference type="SUPFAM" id="SSF52540">
    <property type="entry name" value="P-loop containing nucleoside triphosphate hydrolases"/>
    <property type="match status" value="1"/>
</dbReference>
<keyword evidence="2" id="KW-0547">Nucleotide-binding</keyword>
<organism evidence="6 7">
    <name type="scientific">Marinomonas colpomeniae</name>
    <dbReference type="NCBI Taxonomy" id="2774408"/>
    <lineage>
        <taxon>Bacteria</taxon>
        <taxon>Pseudomonadati</taxon>
        <taxon>Pseudomonadota</taxon>
        <taxon>Gammaproteobacteria</taxon>
        <taxon>Oceanospirillales</taxon>
        <taxon>Oceanospirillaceae</taxon>
        <taxon>Marinomonas</taxon>
    </lineage>
</organism>
<evidence type="ECO:0000259" key="5">
    <source>
        <dbReference type="PROSITE" id="PS50893"/>
    </source>
</evidence>
<protein>
    <submittedName>
        <fullName evidence="6">ABC transporter ATP-binding protein</fullName>
    </submittedName>
</protein>
<keyword evidence="3 6" id="KW-0067">ATP-binding</keyword>
<dbReference type="RefSeq" id="WP_191593385.1">
    <property type="nucleotide sequence ID" value="NZ_JACYFC010000001.1"/>
</dbReference>
<evidence type="ECO:0000313" key="6">
    <source>
        <dbReference type="EMBL" id="MBD5770014.1"/>
    </source>
</evidence>
<dbReference type="PANTHER" id="PTHR42781">
    <property type="entry name" value="SPERMIDINE/PUTRESCINE IMPORT ATP-BINDING PROTEIN POTA"/>
    <property type="match status" value="1"/>
</dbReference>
<feature type="compositionally biased region" description="Polar residues" evidence="4">
    <location>
        <begin position="258"/>
        <end position="270"/>
    </location>
</feature>
<dbReference type="InterPro" id="IPR017871">
    <property type="entry name" value="ABC_transporter-like_CS"/>
</dbReference>
<dbReference type="InterPro" id="IPR003439">
    <property type="entry name" value="ABC_transporter-like_ATP-bd"/>
</dbReference>
<sequence length="365" mass="40898">MTRLHIENLQAKYGEKLILNNINLSVEEGEMIALLGPSGCGKTTLLNALCGFVPISQGDIFSGDRVITHLPAEKRNITMVFQSYALWPHMTVAENIGYGLKVRKVKRAEIQSRVNELLRIVKLDNLQDEKVTALSGGQRQRVALARALAIRPDVLVLDEPLSNLDAKVRLNVRHEIKALQKQLGFTSLIVTHDQEEALVMADKIAVLHKGEIVQVGTPEEIYNKPNSPFVADFMGAENRIEWPTEKDGFSDSSHKITLHQSSNNEPSNQPKQVYFRSENVILSTRQTNSKIQKEEGLILTGHIEQSAFFGSNYRISVRCGMHIIQVDHTSDLPMNTPVSLQVPNHALYIYDNIVENKVHQKSTVV</sequence>
<dbReference type="Proteomes" id="UP000604161">
    <property type="component" value="Unassembled WGS sequence"/>
</dbReference>
<evidence type="ECO:0000313" key="7">
    <source>
        <dbReference type="Proteomes" id="UP000604161"/>
    </source>
</evidence>
<evidence type="ECO:0000256" key="4">
    <source>
        <dbReference type="SAM" id="MobiDB-lite"/>
    </source>
</evidence>
<feature type="region of interest" description="Disordered" evidence="4">
    <location>
        <begin position="251"/>
        <end position="270"/>
    </location>
</feature>
<dbReference type="GO" id="GO:0005524">
    <property type="term" value="F:ATP binding"/>
    <property type="evidence" value="ECO:0007669"/>
    <property type="project" value="UniProtKB-KW"/>
</dbReference>
<evidence type="ECO:0000256" key="3">
    <source>
        <dbReference type="ARBA" id="ARBA00022840"/>
    </source>
</evidence>
<dbReference type="InterPro" id="IPR050093">
    <property type="entry name" value="ABC_SmlMolc_Importer"/>
</dbReference>
<dbReference type="PROSITE" id="PS50893">
    <property type="entry name" value="ABC_TRANSPORTER_2"/>
    <property type="match status" value="1"/>
</dbReference>
<feature type="domain" description="ABC transporter" evidence="5">
    <location>
        <begin position="4"/>
        <end position="234"/>
    </location>
</feature>
<name>A0ABR8NVD1_9GAMM</name>
<dbReference type="PANTHER" id="PTHR42781:SF4">
    <property type="entry name" value="SPERMIDINE_PUTRESCINE IMPORT ATP-BINDING PROTEIN POTA"/>
    <property type="match status" value="1"/>
</dbReference>
<dbReference type="Gene3D" id="2.40.50.100">
    <property type="match status" value="1"/>
</dbReference>
<reference evidence="6 7" key="1">
    <citation type="submission" date="2020-09" db="EMBL/GenBank/DDBJ databases">
        <title>Marinomonas sp. nov., isolated from the cysticercosis algae of Qingdao, China.</title>
        <authorList>
            <person name="Sun X."/>
        </authorList>
    </citation>
    <scope>NUCLEOTIDE SEQUENCE [LARGE SCALE GENOMIC DNA]</scope>
    <source>
        <strain evidence="6 7">SM2066</strain>
    </source>
</reference>
<dbReference type="EMBL" id="JACYFC010000001">
    <property type="protein sequence ID" value="MBD5770014.1"/>
    <property type="molecule type" value="Genomic_DNA"/>
</dbReference>
<dbReference type="InterPro" id="IPR027417">
    <property type="entry name" value="P-loop_NTPase"/>
</dbReference>
<comment type="caution">
    <text evidence="6">The sequence shown here is derived from an EMBL/GenBank/DDBJ whole genome shotgun (WGS) entry which is preliminary data.</text>
</comment>
<dbReference type="Pfam" id="PF00005">
    <property type="entry name" value="ABC_tran"/>
    <property type="match status" value="1"/>
</dbReference>
<evidence type="ECO:0000256" key="1">
    <source>
        <dbReference type="ARBA" id="ARBA00022448"/>
    </source>
</evidence>
<dbReference type="PROSITE" id="PS00211">
    <property type="entry name" value="ABC_TRANSPORTER_1"/>
    <property type="match status" value="1"/>
</dbReference>
<proteinExistence type="predicted"/>
<evidence type="ECO:0000256" key="2">
    <source>
        <dbReference type="ARBA" id="ARBA00022741"/>
    </source>
</evidence>
<gene>
    <name evidence="6" type="ORF">IF202_03050</name>
</gene>
<dbReference type="SMART" id="SM00382">
    <property type="entry name" value="AAA"/>
    <property type="match status" value="1"/>
</dbReference>
<dbReference type="InterPro" id="IPR003593">
    <property type="entry name" value="AAA+_ATPase"/>
</dbReference>
<accession>A0ABR8NVD1</accession>
<dbReference type="Gene3D" id="3.40.50.300">
    <property type="entry name" value="P-loop containing nucleotide triphosphate hydrolases"/>
    <property type="match status" value="1"/>
</dbReference>